<dbReference type="STRING" id="6945.B7QED8"/>
<dbReference type="PaxDb" id="6945-B7QED8"/>
<evidence type="ECO:0000313" key="3">
    <source>
        <dbReference type="EnsemblMetazoa" id="ISCW011930-PA"/>
    </source>
</evidence>
<dbReference type="OrthoDB" id="6479682at2759"/>
<dbReference type="EMBL" id="ABJB011139101">
    <property type="status" value="NOT_ANNOTATED_CDS"/>
    <property type="molecule type" value="Genomic_DNA"/>
</dbReference>
<evidence type="ECO:0000313" key="2">
    <source>
        <dbReference type="EMBL" id="EEC17210.1"/>
    </source>
</evidence>
<dbReference type="Proteomes" id="UP000001555">
    <property type="component" value="Unassembled WGS sequence"/>
</dbReference>
<dbReference type="FunFam" id="3.30.40.10:FF:000751">
    <property type="entry name" value="Tnf receptor associated factor, putative"/>
    <property type="match status" value="1"/>
</dbReference>
<dbReference type="VEuPathDB" id="VectorBase:ISCI011930"/>
<dbReference type="EMBL" id="ABJB010304406">
    <property type="status" value="NOT_ANNOTATED_CDS"/>
    <property type="molecule type" value="Genomic_DNA"/>
</dbReference>
<dbReference type="GO" id="GO:0005737">
    <property type="term" value="C:cytoplasm"/>
    <property type="evidence" value="ECO:0000318"/>
    <property type="project" value="GO_Central"/>
</dbReference>
<organism>
    <name type="scientific">Ixodes scapularis</name>
    <name type="common">Black-legged tick</name>
    <name type="synonym">Deer tick</name>
    <dbReference type="NCBI Taxonomy" id="6945"/>
    <lineage>
        <taxon>Eukaryota</taxon>
        <taxon>Metazoa</taxon>
        <taxon>Ecdysozoa</taxon>
        <taxon>Arthropoda</taxon>
        <taxon>Chelicerata</taxon>
        <taxon>Arachnida</taxon>
        <taxon>Acari</taxon>
        <taxon>Parasitiformes</taxon>
        <taxon>Ixodida</taxon>
        <taxon>Ixodoidea</taxon>
        <taxon>Ixodidae</taxon>
        <taxon>Ixodinae</taxon>
        <taxon>Ixodes</taxon>
    </lineage>
</organism>
<reference evidence="2 4" key="1">
    <citation type="submission" date="2008-03" db="EMBL/GenBank/DDBJ databases">
        <title>Annotation of Ixodes scapularis.</title>
        <authorList>
            <consortium name="Ixodes scapularis Genome Project Consortium"/>
            <person name="Caler E."/>
            <person name="Hannick L.I."/>
            <person name="Bidwell S."/>
            <person name="Joardar V."/>
            <person name="Thiagarajan M."/>
            <person name="Amedeo P."/>
            <person name="Galinsky K.J."/>
            <person name="Schobel S."/>
            <person name="Inman J."/>
            <person name="Hostetler J."/>
            <person name="Miller J."/>
            <person name="Hammond M."/>
            <person name="Megy K."/>
            <person name="Lawson D."/>
            <person name="Kodira C."/>
            <person name="Sutton G."/>
            <person name="Meyer J."/>
            <person name="Hill C.A."/>
            <person name="Birren B."/>
            <person name="Nene V."/>
            <person name="Collins F."/>
            <person name="Alarcon-Chaidez F."/>
            <person name="Wikel S."/>
            <person name="Strausberg R."/>
        </authorList>
    </citation>
    <scope>NUCLEOTIDE SEQUENCE [LARGE SCALE GENOMIC DNA]</scope>
    <source>
        <strain evidence="4">Wikel</strain>
        <strain evidence="2">Wikel colony</strain>
    </source>
</reference>
<dbReference type="PANTHER" id="PTHR10131:SF138">
    <property type="entry name" value="RE66324P"/>
    <property type="match status" value="1"/>
</dbReference>
<dbReference type="Gene3D" id="3.30.40.10">
    <property type="entry name" value="Zinc/RING finger domain, C3HC4 (zinc finger)"/>
    <property type="match status" value="1"/>
</dbReference>
<gene>
    <name evidence="2" type="ORF">IscW_ISCW011930</name>
</gene>
<accession>B7QED8</accession>
<proteinExistence type="predicted"/>
<dbReference type="AlphaFoldDB" id="B7QED8"/>
<protein>
    <submittedName>
        <fullName evidence="2 3">Secreted protein, putative</fullName>
    </submittedName>
</protein>
<dbReference type="SUPFAM" id="SSF49599">
    <property type="entry name" value="TRAF domain-like"/>
    <property type="match status" value="1"/>
</dbReference>
<evidence type="ECO:0000256" key="1">
    <source>
        <dbReference type="SAM" id="MobiDB-lite"/>
    </source>
</evidence>
<sequence>MAAPAVSQSKAKKRLEIRNEPPSPGTPGDLIGEDDATRPNAQGLLQGPGLEATRVPQPAASGPRLRPLRHPDPAAGLPNCRHFFCAGCFNRVLLGKPPRCPLDDIELEGSVEVSYGLVVDDESLMRMTVRCPNAGHGCGHEGLLKQLEDHILGCEFNPASCGKCGEVVAYKNIVDHHAHSCNARANKVWGGPKLENNTESQPQAALDAVE</sequence>
<dbReference type="HOGENOM" id="CLU_1311362_0_0_1"/>
<dbReference type="GO" id="GO:0043122">
    <property type="term" value="P:regulation of canonical NF-kappaB signal transduction"/>
    <property type="evidence" value="ECO:0000318"/>
    <property type="project" value="GO_Central"/>
</dbReference>
<feature type="region of interest" description="Disordered" evidence="1">
    <location>
        <begin position="1"/>
        <end position="69"/>
    </location>
</feature>
<name>B7QED8_IXOSC</name>
<dbReference type="PANTHER" id="PTHR10131">
    <property type="entry name" value="TNF RECEPTOR ASSOCIATED FACTOR"/>
    <property type="match status" value="1"/>
</dbReference>
<dbReference type="VEuPathDB" id="VectorBase:ISCW011930"/>
<keyword evidence="4" id="KW-1185">Reference proteome</keyword>
<reference evidence="3" key="2">
    <citation type="submission" date="2020-05" db="UniProtKB">
        <authorList>
            <consortium name="EnsemblMetazoa"/>
        </authorList>
    </citation>
    <scope>IDENTIFICATION</scope>
    <source>
        <strain evidence="3">wikel</strain>
    </source>
</reference>
<dbReference type="InterPro" id="IPR013083">
    <property type="entry name" value="Znf_RING/FYVE/PHD"/>
</dbReference>
<dbReference type="InParanoid" id="B7QED8"/>
<dbReference type="GO" id="GO:0033209">
    <property type="term" value="P:tumor necrosis factor-mediated signaling pathway"/>
    <property type="evidence" value="ECO:0000318"/>
    <property type="project" value="GO_Central"/>
</dbReference>
<dbReference type="VEuPathDB" id="VectorBase:ISCP_029976"/>
<dbReference type="EnsemblMetazoa" id="ISCW011930-RA">
    <property type="protein sequence ID" value="ISCW011930-PA"/>
    <property type="gene ID" value="ISCW011930"/>
</dbReference>
<dbReference type="GO" id="GO:0005164">
    <property type="term" value="F:tumor necrosis factor receptor binding"/>
    <property type="evidence" value="ECO:0000318"/>
    <property type="project" value="GO_Central"/>
</dbReference>
<dbReference type="GO" id="GO:0035591">
    <property type="term" value="F:signaling adaptor activity"/>
    <property type="evidence" value="ECO:0000318"/>
    <property type="project" value="GO_Central"/>
</dbReference>
<dbReference type="EMBL" id="DS920763">
    <property type="protein sequence ID" value="EEC17210.1"/>
    <property type="molecule type" value="Genomic_DNA"/>
</dbReference>
<dbReference type="SUPFAM" id="SSF57850">
    <property type="entry name" value="RING/U-box"/>
    <property type="match status" value="1"/>
</dbReference>
<dbReference type="EMBL" id="ABJB010231243">
    <property type="status" value="NOT_ANNOTATED_CDS"/>
    <property type="molecule type" value="Genomic_DNA"/>
</dbReference>
<evidence type="ECO:0000313" key="4">
    <source>
        <dbReference type="Proteomes" id="UP000001555"/>
    </source>
</evidence>